<keyword evidence="2" id="KW-0732">Signal</keyword>
<dbReference type="OrthoDB" id="7789734at2759"/>
<keyword evidence="4" id="KW-1185">Reference proteome</keyword>
<evidence type="ECO:0000256" key="2">
    <source>
        <dbReference type="SAM" id="SignalP"/>
    </source>
</evidence>
<dbReference type="Proteomes" id="UP000095300">
    <property type="component" value="Unassembled WGS sequence"/>
</dbReference>
<feature type="compositionally biased region" description="Polar residues" evidence="1">
    <location>
        <begin position="383"/>
        <end position="402"/>
    </location>
</feature>
<feature type="region of interest" description="Disordered" evidence="1">
    <location>
        <begin position="359"/>
        <end position="407"/>
    </location>
</feature>
<evidence type="ECO:0000313" key="4">
    <source>
        <dbReference type="Proteomes" id="UP000095300"/>
    </source>
</evidence>
<gene>
    <name evidence="3" type="primary">106087807</name>
</gene>
<dbReference type="KEGG" id="scac:106087807"/>
<proteinExistence type="predicted"/>
<evidence type="ECO:0000313" key="3">
    <source>
        <dbReference type="EnsemblMetazoa" id="SCAU004659-PA"/>
    </source>
</evidence>
<evidence type="ECO:0000256" key="1">
    <source>
        <dbReference type="SAM" id="MobiDB-lite"/>
    </source>
</evidence>
<dbReference type="VEuPathDB" id="VectorBase:SCAU004659"/>
<dbReference type="EnsemblMetazoa" id="SCAU004659-RA">
    <property type="protein sequence ID" value="SCAU004659-PA"/>
    <property type="gene ID" value="SCAU004659"/>
</dbReference>
<protein>
    <submittedName>
        <fullName evidence="3">Uncharacterized protein</fullName>
    </submittedName>
</protein>
<name>A0A1I8P417_STOCA</name>
<dbReference type="STRING" id="35570.A0A1I8P417"/>
<accession>A0A1I8P417</accession>
<reference evidence="3" key="1">
    <citation type="submission" date="2020-05" db="UniProtKB">
        <authorList>
            <consortium name="EnsemblMetazoa"/>
        </authorList>
    </citation>
    <scope>IDENTIFICATION</scope>
    <source>
        <strain evidence="3">USDA</strain>
    </source>
</reference>
<dbReference type="AlphaFoldDB" id="A0A1I8P417"/>
<sequence>MRAYCLAVVLILAMISALYCIPIEVVYTGDSCACPKSLNYLVNVPPPPQPKESKRYEHGYKLEVPPPAKTKMTYTFDFTVQEPKTPIPMEDEKLNLYAKVDRITAHKKDCVPTKGVKSPLCKCVGKCQCSHCRYVSSAMPLETVIRQSSQSYDHPNSLYKTSKRTPYPVLAWAAIVTPVKKEPTFHENQLVAPFRSRSRRDLSSIFGLNRKTNNEKRSERMIKQYTKRLPPKEEVTTMPSIIPSLGENFKPFAVFPKLNDVKRPFEKLHEMMFSPPGGQQRKKRDIKGEYDMLEKEREQMDLTLPEIIQYMPETLDPNFKRGRCQFGNCQLHGQHLHKSHKKEFGDDKAGQSLANDEPINYEASDDHKNVSGKGDQDQDNEGTHNSSNASSENDINRSSSLSPKKRNVNHYSCSHLKHFISPPPPSEGYYIESYDDARPFPPTGPFYEPPYDMRSSQYDAANPAYLYPLQPVYPTSHTPQQFYAPEPEYQVGPKESYDLPTTYPSHLRQSLNDDVHITREPINSPLPPGFNVNPYLDQVIADIVSQHVAFIESHSPKDDELVEHPLAWQDKETKSFLKLLAEGRFQRLFGEEDERPDAYAPAGFFRLQFPPARPSYH</sequence>
<organism evidence="3 4">
    <name type="scientific">Stomoxys calcitrans</name>
    <name type="common">Stable fly</name>
    <name type="synonym">Conops calcitrans</name>
    <dbReference type="NCBI Taxonomy" id="35570"/>
    <lineage>
        <taxon>Eukaryota</taxon>
        <taxon>Metazoa</taxon>
        <taxon>Ecdysozoa</taxon>
        <taxon>Arthropoda</taxon>
        <taxon>Hexapoda</taxon>
        <taxon>Insecta</taxon>
        <taxon>Pterygota</taxon>
        <taxon>Neoptera</taxon>
        <taxon>Endopterygota</taxon>
        <taxon>Diptera</taxon>
        <taxon>Brachycera</taxon>
        <taxon>Muscomorpha</taxon>
        <taxon>Muscoidea</taxon>
        <taxon>Muscidae</taxon>
        <taxon>Stomoxys</taxon>
    </lineage>
</organism>
<feature type="chain" id="PRO_5009326123" evidence="2">
    <location>
        <begin position="21"/>
        <end position="617"/>
    </location>
</feature>
<feature type="signal peptide" evidence="2">
    <location>
        <begin position="1"/>
        <end position="20"/>
    </location>
</feature>